<dbReference type="HOGENOM" id="CLU_180671_1_0_9"/>
<evidence type="ECO:0000313" key="1">
    <source>
        <dbReference type="EMBL" id="EHL79660.1"/>
    </source>
</evidence>
<dbReference type="RefSeq" id="WP_003352371.1">
    <property type="nucleotide sequence ID" value="NZ_JH414740.1"/>
</dbReference>
<name>G9QGT3_9BACI</name>
<dbReference type="AlphaFoldDB" id="G9QGT3"/>
<proteinExistence type="predicted"/>
<evidence type="ECO:0008006" key="3">
    <source>
        <dbReference type="Google" id="ProtNLM"/>
    </source>
</evidence>
<keyword evidence="2" id="KW-1185">Reference proteome</keyword>
<gene>
    <name evidence="1" type="ORF">HMPREF1015_00992</name>
</gene>
<sequence length="73" mass="8520">MLSKNKMVIELDERYFNQEELSNAVVQHLISKGNSCEKIDHYTIILNNKKYTLTEKTINIGVPLQRVILKETK</sequence>
<evidence type="ECO:0000313" key="2">
    <source>
        <dbReference type="Proteomes" id="UP000011747"/>
    </source>
</evidence>
<protein>
    <recommendedName>
        <fullName evidence="3">DUF4318 domain-containing protein</fullName>
    </recommendedName>
</protein>
<dbReference type="Proteomes" id="UP000011747">
    <property type="component" value="Unassembled WGS sequence"/>
</dbReference>
<comment type="caution">
    <text evidence="1">The sequence shown here is derived from an EMBL/GenBank/DDBJ whole genome shotgun (WGS) entry which is preliminary data.</text>
</comment>
<dbReference type="EMBL" id="ACWF01000004">
    <property type="protein sequence ID" value="EHL79660.1"/>
    <property type="molecule type" value="Genomic_DNA"/>
</dbReference>
<reference evidence="1 2" key="1">
    <citation type="submission" date="2011-09" db="EMBL/GenBank/DDBJ databases">
        <title>The Genome Sequence of Bacillus smithii 7_3_47FAA.</title>
        <authorList>
            <consortium name="The Broad Institute Genome Sequencing Platform"/>
            <person name="Earl A."/>
            <person name="Ward D."/>
            <person name="Feldgarden M."/>
            <person name="Gevers D."/>
            <person name="Daigneault M."/>
            <person name="Strauss J."/>
            <person name="Allen-Vercoe E."/>
            <person name="Young S.K."/>
            <person name="Zeng Q."/>
            <person name="Gargeya S."/>
            <person name="Fitzgerald M."/>
            <person name="Haas B."/>
            <person name="Abouelleil A."/>
            <person name="Alvarado L."/>
            <person name="Arachchi H.M."/>
            <person name="Berlin A."/>
            <person name="Brown A."/>
            <person name="Chapman S.B."/>
            <person name="Chen Z."/>
            <person name="Dunbar C."/>
            <person name="Freedman E."/>
            <person name="Gearin G."/>
            <person name="Goldberg J."/>
            <person name="Griggs A."/>
            <person name="Gujja S."/>
            <person name="Heiman D."/>
            <person name="Howarth C."/>
            <person name="Larson L."/>
            <person name="Lui A."/>
            <person name="MacDonald P.J.P."/>
            <person name="Montmayeur A."/>
            <person name="Murphy C."/>
            <person name="Neiman D."/>
            <person name="Pearson M."/>
            <person name="Priest M."/>
            <person name="Roberts A."/>
            <person name="Saif S."/>
            <person name="Shea T."/>
            <person name="Shenoy N."/>
            <person name="Sisk P."/>
            <person name="Stolte C."/>
            <person name="Sykes S."/>
            <person name="Wortman J."/>
            <person name="Nusbaum C."/>
            <person name="Birren B."/>
        </authorList>
    </citation>
    <scope>NUCLEOTIDE SEQUENCE [LARGE SCALE GENOMIC DNA]</scope>
    <source>
        <strain evidence="1 2">7_3_47FAA</strain>
    </source>
</reference>
<organism evidence="1 2">
    <name type="scientific">Bacillus smithii 7_3_47FAA</name>
    <dbReference type="NCBI Taxonomy" id="665952"/>
    <lineage>
        <taxon>Bacteria</taxon>
        <taxon>Bacillati</taxon>
        <taxon>Bacillota</taxon>
        <taxon>Bacilli</taxon>
        <taxon>Bacillales</taxon>
        <taxon>Bacillaceae</taxon>
        <taxon>Bacillus</taxon>
    </lineage>
</organism>
<accession>G9QGT3</accession>
<dbReference type="PATRIC" id="fig|665952.3.peg.104"/>
<dbReference type="GeneID" id="87581841"/>